<evidence type="ECO:0000313" key="2">
    <source>
        <dbReference type="Proteomes" id="UP000475117"/>
    </source>
</evidence>
<dbReference type="KEGG" id="soa:G3M56_008170"/>
<accession>A0A6B3L2E3</accession>
<dbReference type="AlphaFoldDB" id="A0A6B3L2E3"/>
<proteinExistence type="predicted"/>
<dbReference type="Proteomes" id="UP000475117">
    <property type="component" value="Chromosome"/>
</dbReference>
<reference evidence="1 2" key="1">
    <citation type="submission" date="2020-12" db="EMBL/GenBank/DDBJ databases">
        <title>Sulforoseuscoccus oceanibium gen. nov., sp. nov., a representative of the phylum Verrucomicrobia with special cytoplasmic membrane, and proposal of Sulforoseuscoccusaceae fam. nov.</title>
        <authorList>
            <person name="Xi F."/>
        </authorList>
    </citation>
    <scope>NUCLEOTIDE SEQUENCE [LARGE SCALE GENOMIC DNA]</scope>
    <source>
        <strain evidence="1 2">T37</strain>
    </source>
</reference>
<evidence type="ECO:0000313" key="1">
    <source>
        <dbReference type="EMBL" id="QQL43872.1"/>
    </source>
</evidence>
<name>A0A6B3L2E3_9BACT</name>
<gene>
    <name evidence="1" type="ORF">G3M56_008170</name>
</gene>
<protein>
    <submittedName>
        <fullName evidence="1">Uncharacterized protein</fullName>
    </submittedName>
</protein>
<organism evidence="1 2">
    <name type="scientific">Sulfuriroseicoccus oceanibius</name>
    <dbReference type="NCBI Taxonomy" id="2707525"/>
    <lineage>
        <taxon>Bacteria</taxon>
        <taxon>Pseudomonadati</taxon>
        <taxon>Verrucomicrobiota</taxon>
        <taxon>Verrucomicrobiia</taxon>
        <taxon>Verrucomicrobiales</taxon>
        <taxon>Verrucomicrobiaceae</taxon>
        <taxon>Sulfuriroseicoccus</taxon>
    </lineage>
</organism>
<dbReference type="EMBL" id="CP066776">
    <property type="protein sequence ID" value="QQL43872.1"/>
    <property type="molecule type" value="Genomic_DNA"/>
</dbReference>
<dbReference type="RefSeq" id="WP_235203323.1">
    <property type="nucleotide sequence ID" value="NZ_CP066776.1"/>
</dbReference>
<keyword evidence="2" id="KW-1185">Reference proteome</keyword>
<sequence>MKRRARVVAEAVRDLLCPEGVVIRAKPRGIGPFEGESAGIGGGGVKWLADELPGAQSIADG</sequence>